<dbReference type="InParanoid" id="A0A7M7T323"/>
<protein>
    <submittedName>
        <fullName evidence="1">Uncharacterized protein</fullName>
    </submittedName>
</protein>
<dbReference type="GeneID" id="115927948"/>
<organism evidence="1 2">
    <name type="scientific">Strongylocentrotus purpuratus</name>
    <name type="common">Purple sea urchin</name>
    <dbReference type="NCBI Taxonomy" id="7668"/>
    <lineage>
        <taxon>Eukaryota</taxon>
        <taxon>Metazoa</taxon>
        <taxon>Echinodermata</taxon>
        <taxon>Eleutherozoa</taxon>
        <taxon>Echinozoa</taxon>
        <taxon>Echinoidea</taxon>
        <taxon>Euechinoidea</taxon>
        <taxon>Echinacea</taxon>
        <taxon>Camarodonta</taxon>
        <taxon>Echinidea</taxon>
        <taxon>Strongylocentrotidae</taxon>
        <taxon>Strongylocentrotus</taxon>
    </lineage>
</organism>
<dbReference type="Proteomes" id="UP000007110">
    <property type="component" value="Unassembled WGS sequence"/>
</dbReference>
<evidence type="ECO:0000313" key="2">
    <source>
        <dbReference type="Proteomes" id="UP000007110"/>
    </source>
</evidence>
<reference evidence="1" key="2">
    <citation type="submission" date="2021-01" db="UniProtKB">
        <authorList>
            <consortium name="EnsemblMetazoa"/>
        </authorList>
    </citation>
    <scope>IDENTIFICATION</scope>
</reference>
<name>A0A7M7T323_STRPU</name>
<proteinExistence type="predicted"/>
<evidence type="ECO:0000313" key="1">
    <source>
        <dbReference type="EnsemblMetazoa" id="XP_030850185"/>
    </source>
</evidence>
<sequence length="119" mass="13197">FFRLLAQVYTLCVEGDEQHWEKLVDEVVRISVICEQESPKCIYRVTAGDPDLQGIIEAYITVPGRKYVFGVSVAVNIRGRQLSFLGHVNRKNGLENLALADWKNRGEELGVGVAGGFCG</sequence>
<dbReference type="OrthoDB" id="8059989at2759"/>
<keyword evidence="2" id="KW-1185">Reference proteome</keyword>
<dbReference type="KEGG" id="spu:115927948"/>
<accession>A0A7M7T323</accession>
<dbReference type="EnsemblMetazoa" id="XM_030994325">
    <property type="protein sequence ID" value="XP_030850185"/>
    <property type="gene ID" value="LOC115927948"/>
</dbReference>
<dbReference type="RefSeq" id="XP_030850185.1">
    <property type="nucleotide sequence ID" value="XM_030994325.1"/>
</dbReference>
<reference evidence="2" key="1">
    <citation type="submission" date="2015-02" db="EMBL/GenBank/DDBJ databases">
        <title>Genome sequencing for Strongylocentrotus purpuratus.</title>
        <authorList>
            <person name="Murali S."/>
            <person name="Liu Y."/>
            <person name="Vee V."/>
            <person name="English A."/>
            <person name="Wang M."/>
            <person name="Skinner E."/>
            <person name="Han Y."/>
            <person name="Muzny D.M."/>
            <person name="Worley K.C."/>
            <person name="Gibbs R.A."/>
        </authorList>
    </citation>
    <scope>NUCLEOTIDE SEQUENCE</scope>
</reference>
<dbReference type="AlphaFoldDB" id="A0A7M7T323"/>